<dbReference type="Proteomes" id="UP000506160">
    <property type="component" value="Unassembled WGS sequence"/>
</dbReference>
<keyword evidence="4" id="KW-1185">Reference proteome</keyword>
<accession>A0AB94IAA5</accession>
<name>A0AB94IAA5_9GAMM</name>
<keyword evidence="2" id="KW-0812">Transmembrane</keyword>
<evidence type="ECO:0000256" key="1">
    <source>
        <dbReference type="SAM" id="MobiDB-lite"/>
    </source>
</evidence>
<keyword evidence="2" id="KW-1133">Transmembrane helix</keyword>
<keyword evidence="2" id="KW-0472">Membrane</keyword>
<feature type="transmembrane region" description="Helical" evidence="2">
    <location>
        <begin position="36"/>
        <end position="54"/>
    </location>
</feature>
<dbReference type="AlphaFoldDB" id="A0AB94IAA5"/>
<proteinExistence type="predicted"/>
<gene>
    <name evidence="3" type="ORF">O970_09345</name>
</gene>
<evidence type="ECO:0000313" key="3">
    <source>
        <dbReference type="EMBL" id="TEA26312.1"/>
    </source>
</evidence>
<reference evidence="3 4" key="1">
    <citation type="journal article" date="2014" name="Appl. Environ. Microbiol.">
        <title>Genomic features of a bumble bee symbiont reflect its host environment.</title>
        <authorList>
            <person name="Martinson V.G."/>
            <person name="Magoc T."/>
            <person name="Koch H."/>
            <person name="Salzberg S.L."/>
            <person name="Moran N.A."/>
        </authorList>
    </citation>
    <scope>NUCLEOTIDE SEQUENCE [LARGE SCALE GENOMIC DNA]</scope>
    <source>
        <strain evidence="3 4">Bimp</strain>
    </source>
</reference>
<evidence type="ECO:0000256" key="2">
    <source>
        <dbReference type="SAM" id="Phobius"/>
    </source>
</evidence>
<feature type="transmembrane region" description="Helical" evidence="2">
    <location>
        <begin position="12"/>
        <end position="30"/>
    </location>
</feature>
<protein>
    <submittedName>
        <fullName evidence="3">Uncharacterized protein</fullName>
    </submittedName>
</protein>
<evidence type="ECO:0000313" key="4">
    <source>
        <dbReference type="Proteomes" id="UP000506160"/>
    </source>
</evidence>
<feature type="region of interest" description="Disordered" evidence="1">
    <location>
        <begin position="68"/>
        <end position="91"/>
    </location>
</feature>
<sequence>MKLFKKVRERRLLTWLISAVILFVVIAVLAPQQLPIVIYKLSLVLLAAVIGYHLDRALFPYASPGSYLSPSKQRQQYRRLSSHPIPKRINA</sequence>
<dbReference type="Pfam" id="PF13272">
    <property type="entry name" value="Holin_2-3"/>
    <property type="match status" value="1"/>
</dbReference>
<comment type="caution">
    <text evidence="3">The sequence shown here is derived from an EMBL/GenBank/DDBJ whole genome shotgun (WGS) entry which is preliminary data.</text>
</comment>
<dbReference type="EMBL" id="AWGA01000118">
    <property type="protein sequence ID" value="TEA26312.1"/>
    <property type="molecule type" value="Genomic_DNA"/>
</dbReference>
<organism evidence="3 4">
    <name type="scientific">Candidatus Schmidhempelia bombi str. Bimp</name>
    <dbReference type="NCBI Taxonomy" id="1387197"/>
    <lineage>
        <taxon>Bacteria</taxon>
        <taxon>Pseudomonadati</taxon>
        <taxon>Pseudomonadota</taxon>
        <taxon>Gammaproteobacteria</taxon>
        <taxon>Orbales</taxon>
        <taxon>Orbaceae</taxon>
        <taxon>Candidatus Schmidhempelia</taxon>
    </lineage>
</organism>
<dbReference type="InterPro" id="IPR025140">
    <property type="entry name" value="Holin_2-3"/>
</dbReference>